<accession>A0A1H9AGL4</accession>
<evidence type="ECO:0000259" key="1">
    <source>
        <dbReference type="PROSITE" id="PS50164"/>
    </source>
</evidence>
<reference evidence="2 3" key="1">
    <citation type="submission" date="2016-10" db="EMBL/GenBank/DDBJ databases">
        <authorList>
            <person name="de Groot N.N."/>
        </authorList>
    </citation>
    <scope>NUCLEOTIDE SEQUENCE [LARGE SCALE GENOMIC DNA]</scope>
    <source>
        <strain evidence="2 3">DSM 27078</strain>
    </source>
</reference>
<name>A0A1H9AGL4_9FLAO</name>
<proteinExistence type="predicted"/>
<dbReference type="InterPro" id="IPR035901">
    <property type="entry name" value="GIY-YIG_endonuc_sf"/>
</dbReference>
<keyword evidence="2" id="KW-0540">Nuclease</keyword>
<keyword evidence="2" id="KW-0378">Hydrolase</keyword>
<organism evidence="2 3">
    <name type="scientific">Flavobacterium urocaniciphilum</name>
    <dbReference type="NCBI Taxonomy" id="1299341"/>
    <lineage>
        <taxon>Bacteria</taxon>
        <taxon>Pseudomonadati</taxon>
        <taxon>Bacteroidota</taxon>
        <taxon>Flavobacteriia</taxon>
        <taxon>Flavobacteriales</taxon>
        <taxon>Flavobacteriaceae</taxon>
        <taxon>Flavobacterium</taxon>
    </lineage>
</organism>
<dbReference type="AlphaFoldDB" id="A0A1H9AGL4"/>
<keyword evidence="3" id="KW-1185">Reference proteome</keyword>
<gene>
    <name evidence="2" type="ORF">SAMN05444005_102134</name>
</gene>
<dbReference type="STRING" id="1299341.SAMN05444005_102134"/>
<sequence length="94" mass="11240">MRHFLYILYSSSTNKFYIGETSDVTFRLNLHNTHEFKGSFTKIASDWEIKLSFENEQKSNILYLEKFIKKMKSKVFIQKIIENPEILNDILSKK</sequence>
<evidence type="ECO:0000313" key="2">
    <source>
        <dbReference type="EMBL" id="SEP75637.1"/>
    </source>
</evidence>
<dbReference type="InterPro" id="IPR000305">
    <property type="entry name" value="GIY-YIG_endonuc"/>
</dbReference>
<dbReference type="SUPFAM" id="SSF82771">
    <property type="entry name" value="GIY-YIG endonuclease"/>
    <property type="match status" value="1"/>
</dbReference>
<keyword evidence="2" id="KW-0255">Endonuclease</keyword>
<dbReference type="Pfam" id="PF01541">
    <property type="entry name" value="GIY-YIG"/>
    <property type="match status" value="1"/>
</dbReference>
<dbReference type="RefSeq" id="WP_091465947.1">
    <property type="nucleotide sequence ID" value="NZ_FOEI01000002.1"/>
</dbReference>
<dbReference type="PROSITE" id="PS50164">
    <property type="entry name" value="GIY_YIG"/>
    <property type="match status" value="1"/>
</dbReference>
<dbReference type="GO" id="GO:0004519">
    <property type="term" value="F:endonuclease activity"/>
    <property type="evidence" value="ECO:0007669"/>
    <property type="project" value="UniProtKB-KW"/>
</dbReference>
<dbReference type="Proteomes" id="UP000198648">
    <property type="component" value="Unassembled WGS sequence"/>
</dbReference>
<feature type="domain" description="GIY-YIG" evidence="1">
    <location>
        <begin position="1"/>
        <end position="78"/>
    </location>
</feature>
<evidence type="ECO:0000313" key="3">
    <source>
        <dbReference type="Proteomes" id="UP000198648"/>
    </source>
</evidence>
<protein>
    <submittedName>
        <fullName evidence="2">Putative endonuclease</fullName>
    </submittedName>
</protein>
<dbReference type="OrthoDB" id="1495241at2"/>
<dbReference type="EMBL" id="FOEI01000002">
    <property type="protein sequence ID" value="SEP75637.1"/>
    <property type="molecule type" value="Genomic_DNA"/>
</dbReference>
<dbReference type="Gene3D" id="3.40.1440.10">
    <property type="entry name" value="GIY-YIG endonuclease"/>
    <property type="match status" value="1"/>
</dbReference>